<evidence type="ECO:0000313" key="2">
    <source>
        <dbReference type="EMBL" id="KAK0502432.1"/>
    </source>
</evidence>
<evidence type="ECO:0000313" key="3">
    <source>
        <dbReference type="Proteomes" id="UP001175228"/>
    </source>
</evidence>
<protein>
    <recommendedName>
        <fullName evidence="1">Endonuclease/exonuclease/phosphatase domain-containing protein</fullName>
    </recommendedName>
</protein>
<comment type="caution">
    <text evidence="2">The sequence shown here is derived from an EMBL/GenBank/DDBJ whole genome shotgun (WGS) entry which is preliminary data.</text>
</comment>
<dbReference type="Gene3D" id="3.60.10.10">
    <property type="entry name" value="Endonuclease/exonuclease/phosphatase"/>
    <property type="match status" value="1"/>
</dbReference>
<evidence type="ECO:0000259" key="1">
    <source>
        <dbReference type="Pfam" id="PF14529"/>
    </source>
</evidence>
<dbReference type="AlphaFoldDB" id="A0AA39QGE6"/>
<gene>
    <name evidence="2" type="ORF">EDD18DRAFT_1100877</name>
</gene>
<dbReference type="SUPFAM" id="SSF56219">
    <property type="entry name" value="DNase I-like"/>
    <property type="match status" value="1"/>
</dbReference>
<dbReference type="InterPro" id="IPR036691">
    <property type="entry name" value="Endo/exonu/phosph_ase_sf"/>
</dbReference>
<sequence length="155" mass="17658">MTIHLQTKEMAFILCNTYNVPNSNKTIRKLKTFFSLQNIVNMPILLMGDFNKHHVLWPGPHVPERCTISDSEEFIQLLGKTGLELSLPLGTPTFTLVAHKIMLTINLTFAIRETLAPSIIKCDTVLGESSCYKKLLPWTWIQSQQQTTLTKQWTA</sequence>
<reference evidence="2" key="1">
    <citation type="submission" date="2023-06" db="EMBL/GenBank/DDBJ databases">
        <authorList>
            <consortium name="Lawrence Berkeley National Laboratory"/>
            <person name="Ahrendt S."/>
            <person name="Sahu N."/>
            <person name="Indic B."/>
            <person name="Wong-Bajracharya J."/>
            <person name="Merenyi Z."/>
            <person name="Ke H.-M."/>
            <person name="Monk M."/>
            <person name="Kocsube S."/>
            <person name="Drula E."/>
            <person name="Lipzen A."/>
            <person name="Balint B."/>
            <person name="Henrissat B."/>
            <person name="Andreopoulos B."/>
            <person name="Martin F.M."/>
            <person name="Harder C.B."/>
            <person name="Rigling D."/>
            <person name="Ford K.L."/>
            <person name="Foster G.D."/>
            <person name="Pangilinan J."/>
            <person name="Papanicolaou A."/>
            <person name="Barry K."/>
            <person name="LaButti K."/>
            <person name="Viragh M."/>
            <person name="Koriabine M."/>
            <person name="Yan M."/>
            <person name="Riley R."/>
            <person name="Champramary S."/>
            <person name="Plett K.L."/>
            <person name="Tsai I.J."/>
            <person name="Slot J."/>
            <person name="Sipos G."/>
            <person name="Plett J."/>
            <person name="Nagy L.G."/>
            <person name="Grigoriev I.V."/>
        </authorList>
    </citation>
    <scope>NUCLEOTIDE SEQUENCE</scope>
    <source>
        <strain evidence="2">HWK02</strain>
    </source>
</reference>
<keyword evidence="3" id="KW-1185">Reference proteome</keyword>
<organism evidence="2 3">
    <name type="scientific">Armillaria luteobubalina</name>
    <dbReference type="NCBI Taxonomy" id="153913"/>
    <lineage>
        <taxon>Eukaryota</taxon>
        <taxon>Fungi</taxon>
        <taxon>Dikarya</taxon>
        <taxon>Basidiomycota</taxon>
        <taxon>Agaricomycotina</taxon>
        <taxon>Agaricomycetes</taxon>
        <taxon>Agaricomycetidae</taxon>
        <taxon>Agaricales</taxon>
        <taxon>Marasmiineae</taxon>
        <taxon>Physalacriaceae</taxon>
        <taxon>Armillaria</taxon>
    </lineage>
</organism>
<name>A0AA39QGE6_9AGAR</name>
<feature type="domain" description="Endonuclease/exonuclease/phosphatase" evidence="1">
    <location>
        <begin position="14"/>
        <end position="115"/>
    </location>
</feature>
<dbReference type="EMBL" id="JAUEPU010000005">
    <property type="protein sequence ID" value="KAK0502432.1"/>
    <property type="molecule type" value="Genomic_DNA"/>
</dbReference>
<dbReference type="GO" id="GO:0003824">
    <property type="term" value="F:catalytic activity"/>
    <property type="evidence" value="ECO:0007669"/>
    <property type="project" value="InterPro"/>
</dbReference>
<dbReference type="InterPro" id="IPR005135">
    <property type="entry name" value="Endo/exonuclease/phosphatase"/>
</dbReference>
<accession>A0AA39QGE6</accession>
<dbReference type="Pfam" id="PF14529">
    <property type="entry name" value="Exo_endo_phos_2"/>
    <property type="match status" value="1"/>
</dbReference>
<proteinExistence type="predicted"/>
<dbReference type="Proteomes" id="UP001175228">
    <property type="component" value="Unassembled WGS sequence"/>
</dbReference>